<keyword evidence="2" id="KW-1133">Transmembrane helix</keyword>
<proteinExistence type="predicted"/>
<evidence type="ECO:0000313" key="4">
    <source>
        <dbReference type="EMBL" id="KAK1312779.1"/>
    </source>
</evidence>
<dbReference type="Gene3D" id="2.20.28.10">
    <property type="match status" value="1"/>
</dbReference>
<dbReference type="InterPro" id="IPR013083">
    <property type="entry name" value="Znf_RING/FYVE/PHD"/>
</dbReference>
<reference evidence="4" key="2">
    <citation type="submission" date="2023-06" db="EMBL/GenBank/DDBJ databases">
        <authorList>
            <person name="Ma L."/>
            <person name="Liu K.-W."/>
            <person name="Li Z."/>
            <person name="Hsiao Y.-Y."/>
            <person name="Qi Y."/>
            <person name="Fu T."/>
            <person name="Tang G."/>
            <person name="Zhang D."/>
            <person name="Sun W.-H."/>
            <person name="Liu D.-K."/>
            <person name="Li Y."/>
            <person name="Chen G.-Z."/>
            <person name="Liu X.-D."/>
            <person name="Liao X.-Y."/>
            <person name="Jiang Y.-T."/>
            <person name="Yu X."/>
            <person name="Hao Y."/>
            <person name="Huang J."/>
            <person name="Zhao X.-W."/>
            <person name="Ke S."/>
            <person name="Chen Y.-Y."/>
            <person name="Wu W.-L."/>
            <person name="Hsu J.-L."/>
            <person name="Lin Y.-F."/>
            <person name="Huang M.-D."/>
            <person name="Li C.-Y."/>
            <person name="Huang L."/>
            <person name="Wang Z.-W."/>
            <person name="Zhao X."/>
            <person name="Zhong W.-Y."/>
            <person name="Peng D.-H."/>
            <person name="Ahmad S."/>
            <person name="Lan S."/>
            <person name="Zhang J.-S."/>
            <person name="Tsai W.-C."/>
            <person name="Van De Peer Y."/>
            <person name="Liu Z.-J."/>
        </authorList>
    </citation>
    <scope>NUCLEOTIDE SEQUENCE</scope>
    <source>
        <strain evidence="4">CP</strain>
        <tissue evidence="4">Leaves</tissue>
    </source>
</reference>
<reference evidence="4" key="1">
    <citation type="journal article" date="2023" name="Nat. Commun.">
        <title>Diploid and tetraploid genomes of Acorus and the evolution of monocots.</title>
        <authorList>
            <person name="Ma L."/>
            <person name="Liu K.W."/>
            <person name="Li Z."/>
            <person name="Hsiao Y.Y."/>
            <person name="Qi Y."/>
            <person name="Fu T."/>
            <person name="Tang G.D."/>
            <person name="Zhang D."/>
            <person name="Sun W.H."/>
            <person name="Liu D.K."/>
            <person name="Li Y."/>
            <person name="Chen G.Z."/>
            <person name="Liu X.D."/>
            <person name="Liao X.Y."/>
            <person name="Jiang Y.T."/>
            <person name="Yu X."/>
            <person name="Hao Y."/>
            <person name="Huang J."/>
            <person name="Zhao X.W."/>
            <person name="Ke S."/>
            <person name="Chen Y.Y."/>
            <person name="Wu W.L."/>
            <person name="Hsu J.L."/>
            <person name="Lin Y.F."/>
            <person name="Huang M.D."/>
            <person name="Li C.Y."/>
            <person name="Huang L."/>
            <person name="Wang Z.W."/>
            <person name="Zhao X."/>
            <person name="Zhong W.Y."/>
            <person name="Peng D.H."/>
            <person name="Ahmad S."/>
            <person name="Lan S."/>
            <person name="Zhang J.S."/>
            <person name="Tsai W.C."/>
            <person name="Van de Peer Y."/>
            <person name="Liu Z.J."/>
        </authorList>
    </citation>
    <scope>NUCLEOTIDE SEQUENCE</scope>
    <source>
        <strain evidence="4">CP</strain>
    </source>
</reference>
<dbReference type="Pfam" id="PF14599">
    <property type="entry name" value="zinc_ribbon_6"/>
    <property type="match status" value="1"/>
</dbReference>
<sequence length="259" mass="28406">MGANDCETLGCGEEGTEKITCQSEEMHGGTLCSDGSSKCDESEGTKEEVCQSKEISASSSCYLGPSEDCSIAEESRNAMNAQIVRDLKEGIFCMGVIIIGVGAASGLLVAMRSLTADIVTTRQDIEKTVPLQWVRNLQNSHSCVERAMHHDCPVCFEYLFESTNDVSVLPCGHTIHVKCLKEMQQHLQYACPLCSKSVCDMSKVWEMMDVEVAATPIPEVYQNRMVSILCNDCGASSTVQFHVLAQKCLKCKSYNTRQM</sequence>
<dbReference type="EMBL" id="JAUJYO010000007">
    <property type="protein sequence ID" value="KAK1312779.1"/>
    <property type="molecule type" value="Genomic_DNA"/>
</dbReference>
<keyword evidence="1" id="KW-0479">Metal-binding</keyword>
<keyword evidence="2" id="KW-0812">Transmembrane</keyword>
<keyword evidence="1" id="KW-0863">Zinc-finger</keyword>
<dbReference type="Proteomes" id="UP001180020">
    <property type="component" value="Unassembled WGS sequence"/>
</dbReference>
<dbReference type="SMART" id="SM00184">
    <property type="entry name" value="RING"/>
    <property type="match status" value="1"/>
</dbReference>
<name>A0AAV9EI55_ACOCL</name>
<organism evidence="4 5">
    <name type="scientific">Acorus calamus</name>
    <name type="common">Sweet flag</name>
    <dbReference type="NCBI Taxonomy" id="4465"/>
    <lineage>
        <taxon>Eukaryota</taxon>
        <taxon>Viridiplantae</taxon>
        <taxon>Streptophyta</taxon>
        <taxon>Embryophyta</taxon>
        <taxon>Tracheophyta</taxon>
        <taxon>Spermatophyta</taxon>
        <taxon>Magnoliopsida</taxon>
        <taxon>Liliopsida</taxon>
        <taxon>Acoraceae</taxon>
        <taxon>Acorus</taxon>
    </lineage>
</organism>
<dbReference type="GO" id="GO:0016567">
    <property type="term" value="P:protein ubiquitination"/>
    <property type="evidence" value="ECO:0007669"/>
    <property type="project" value="TreeGrafter"/>
</dbReference>
<dbReference type="GO" id="GO:0006511">
    <property type="term" value="P:ubiquitin-dependent protein catabolic process"/>
    <property type="evidence" value="ECO:0007669"/>
    <property type="project" value="TreeGrafter"/>
</dbReference>
<dbReference type="GO" id="GO:0061630">
    <property type="term" value="F:ubiquitin protein ligase activity"/>
    <property type="evidence" value="ECO:0007669"/>
    <property type="project" value="TreeGrafter"/>
</dbReference>
<gene>
    <name evidence="4" type="ORF">QJS10_CPA07g00465</name>
</gene>
<dbReference type="AlphaFoldDB" id="A0AAV9EI55"/>
<dbReference type="Pfam" id="PF13639">
    <property type="entry name" value="zf-RING_2"/>
    <property type="match status" value="1"/>
</dbReference>
<dbReference type="PANTHER" id="PTHR21319:SF53">
    <property type="entry name" value="RING FINGER AND CHY ZINC FINGER DOMAIN-CONTAINING PROTEIN 1"/>
    <property type="match status" value="1"/>
</dbReference>
<feature type="domain" description="RING-type" evidence="3">
    <location>
        <begin position="152"/>
        <end position="195"/>
    </location>
</feature>
<evidence type="ECO:0000256" key="1">
    <source>
        <dbReference type="PROSITE-ProRule" id="PRU00175"/>
    </source>
</evidence>
<keyword evidence="2" id="KW-0472">Membrane</keyword>
<dbReference type="InterPro" id="IPR039512">
    <property type="entry name" value="RCHY1_zinc-ribbon"/>
</dbReference>
<protein>
    <recommendedName>
        <fullName evidence="3">RING-type domain-containing protein</fullName>
    </recommendedName>
</protein>
<evidence type="ECO:0000259" key="3">
    <source>
        <dbReference type="PROSITE" id="PS50089"/>
    </source>
</evidence>
<comment type="caution">
    <text evidence="4">The sequence shown here is derived from an EMBL/GenBank/DDBJ whole genome shotgun (WGS) entry which is preliminary data.</text>
</comment>
<dbReference type="SUPFAM" id="SSF57850">
    <property type="entry name" value="RING/U-box"/>
    <property type="match status" value="1"/>
</dbReference>
<dbReference type="PANTHER" id="PTHR21319">
    <property type="entry name" value="RING FINGER AND CHY ZINC FINGER DOMAIN-CONTAINING PROTEIN 1"/>
    <property type="match status" value="1"/>
</dbReference>
<feature type="transmembrane region" description="Helical" evidence="2">
    <location>
        <begin position="91"/>
        <end position="111"/>
    </location>
</feature>
<keyword evidence="1" id="KW-0862">Zinc</keyword>
<dbReference type="PROSITE" id="PS50089">
    <property type="entry name" value="ZF_RING_2"/>
    <property type="match status" value="1"/>
</dbReference>
<evidence type="ECO:0000313" key="5">
    <source>
        <dbReference type="Proteomes" id="UP001180020"/>
    </source>
</evidence>
<dbReference type="InterPro" id="IPR001841">
    <property type="entry name" value="Znf_RING"/>
</dbReference>
<accession>A0AAV9EI55</accession>
<dbReference type="GO" id="GO:0008270">
    <property type="term" value="F:zinc ion binding"/>
    <property type="evidence" value="ECO:0007669"/>
    <property type="project" value="UniProtKB-KW"/>
</dbReference>
<keyword evidence="5" id="KW-1185">Reference proteome</keyword>
<dbReference type="Gene3D" id="3.30.40.10">
    <property type="entry name" value="Zinc/RING finger domain, C3HC4 (zinc finger)"/>
    <property type="match status" value="1"/>
</dbReference>
<evidence type="ECO:0000256" key="2">
    <source>
        <dbReference type="SAM" id="Phobius"/>
    </source>
</evidence>
<dbReference type="GO" id="GO:0005634">
    <property type="term" value="C:nucleus"/>
    <property type="evidence" value="ECO:0007669"/>
    <property type="project" value="TreeGrafter"/>
</dbReference>
<dbReference type="CDD" id="cd16464">
    <property type="entry name" value="RING-H2_Pirh2-like"/>
    <property type="match status" value="1"/>
</dbReference>